<organism evidence="5 6">
    <name type="scientific">Deinococcus cavernae</name>
    <dbReference type="NCBI Taxonomy" id="2320857"/>
    <lineage>
        <taxon>Bacteria</taxon>
        <taxon>Thermotogati</taxon>
        <taxon>Deinococcota</taxon>
        <taxon>Deinococci</taxon>
        <taxon>Deinococcales</taxon>
        <taxon>Deinococcaceae</taxon>
        <taxon>Deinococcus</taxon>
    </lineage>
</organism>
<dbReference type="Proteomes" id="UP000286287">
    <property type="component" value="Unassembled WGS sequence"/>
</dbReference>
<dbReference type="PROSITE" id="PS50987">
    <property type="entry name" value="HTH_ARSR_2"/>
    <property type="match status" value="1"/>
</dbReference>
<dbReference type="InterPro" id="IPR036390">
    <property type="entry name" value="WH_DNA-bd_sf"/>
</dbReference>
<sequence>MKQGIHIYKANLFKALAHPLRLAILDALRDGEKTVTQLQELTGGEQASMSQHLKVLRNHHFVTSRRDGTLSYYRNEDPDVYKFLDLGRQIYEQQVTRRKHELDAISQFE</sequence>
<dbReference type="GO" id="GO:0003700">
    <property type="term" value="F:DNA-binding transcription factor activity"/>
    <property type="evidence" value="ECO:0007669"/>
    <property type="project" value="InterPro"/>
</dbReference>
<dbReference type="PANTHER" id="PTHR43132:SF2">
    <property type="entry name" value="ARSENICAL RESISTANCE OPERON REPRESSOR ARSR-RELATED"/>
    <property type="match status" value="1"/>
</dbReference>
<dbReference type="OrthoDB" id="9798835at2"/>
<dbReference type="SMART" id="SM00418">
    <property type="entry name" value="HTH_ARSR"/>
    <property type="match status" value="1"/>
</dbReference>
<keyword evidence="1" id="KW-0805">Transcription regulation</keyword>
<feature type="domain" description="HTH arsR-type" evidence="4">
    <location>
        <begin position="1"/>
        <end position="95"/>
    </location>
</feature>
<keyword evidence="2" id="KW-0238">DNA-binding</keyword>
<dbReference type="PANTHER" id="PTHR43132">
    <property type="entry name" value="ARSENICAL RESISTANCE OPERON REPRESSOR ARSR-RELATED"/>
    <property type="match status" value="1"/>
</dbReference>
<evidence type="ECO:0000256" key="2">
    <source>
        <dbReference type="ARBA" id="ARBA00023125"/>
    </source>
</evidence>
<comment type="caution">
    <text evidence="5">The sequence shown here is derived from an EMBL/GenBank/DDBJ whole genome shotgun (WGS) entry which is preliminary data.</text>
</comment>
<dbReference type="CDD" id="cd00090">
    <property type="entry name" value="HTH_ARSR"/>
    <property type="match status" value="1"/>
</dbReference>
<dbReference type="Pfam" id="PF12840">
    <property type="entry name" value="HTH_20"/>
    <property type="match status" value="1"/>
</dbReference>
<gene>
    <name evidence="5" type="ORF">D3875_05350</name>
</gene>
<evidence type="ECO:0000259" key="4">
    <source>
        <dbReference type="PROSITE" id="PS50987"/>
    </source>
</evidence>
<keyword evidence="3" id="KW-0804">Transcription</keyword>
<dbReference type="SUPFAM" id="SSF46785">
    <property type="entry name" value="Winged helix' DNA-binding domain"/>
    <property type="match status" value="1"/>
</dbReference>
<protein>
    <submittedName>
        <fullName evidence="5">Transcriptional regulator</fullName>
    </submittedName>
</protein>
<dbReference type="EMBL" id="QYUJ01000014">
    <property type="protein sequence ID" value="RJF71093.1"/>
    <property type="molecule type" value="Genomic_DNA"/>
</dbReference>
<dbReference type="AlphaFoldDB" id="A0A418V4R8"/>
<accession>A0A418V4R8</accession>
<dbReference type="InterPro" id="IPR011991">
    <property type="entry name" value="ArsR-like_HTH"/>
</dbReference>
<evidence type="ECO:0000313" key="5">
    <source>
        <dbReference type="EMBL" id="RJF71093.1"/>
    </source>
</evidence>
<dbReference type="NCBIfam" id="NF033788">
    <property type="entry name" value="HTH_metalloreg"/>
    <property type="match status" value="1"/>
</dbReference>
<dbReference type="GO" id="GO:0003677">
    <property type="term" value="F:DNA binding"/>
    <property type="evidence" value="ECO:0007669"/>
    <property type="project" value="UniProtKB-KW"/>
</dbReference>
<evidence type="ECO:0000256" key="1">
    <source>
        <dbReference type="ARBA" id="ARBA00023015"/>
    </source>
</evidence>
<dbReference type="InterPro" id="IPR036388">
    <property type="entry name" value="WH-like_DNA-bd_sf"/>
</dbReference>
<evidence type="ECO:0000256" key="3">
    <source>
        <dbReference type="ARBA" id="ARBA00023163"/>
    </source>
</evidence>
<dbReference type="RefSeq" id="WP_119761868.1">
    <property type="nucleotide sequence ID" value="NZ_QYUJ01000014.1"/>
</dbReference>
<dbReference type="InterPro" id="IPR051011">
    <property type="entry name" value="Metal_resp_trans_reg"/>
</dbReference>
<name>A0A418V4R8_9DEIO</name>
<proteinExistence type="predicted"/>
<reference evidence="5 6" key="1">
    <citation type="submission" date="2018-09" db="EMBL/GenBank/DDBJ databases">
        <authorList>
            <person name="Zhu H."/>
        </authorList>
    </citation>
    <scope>NUCLEOTIDE SEQUENCE [LARGE SCALE GENOMIC DNA]</scope>
    <source>
        <strain evidence="5 6">K2S05-167</strain>
    </source>
</reference>
<dbReference type="InterPro" id="IPR001845">
    <property type="entry name" value="HTH_ArsR_DNA-bd_dom"/>
</dbReference>
<keyword evidence="6" id="KW-1185">Reference proteome</keyword>
<dbReference type="Gene3D" id="1.10.10.10">
    <property type="entry name" value="Winged helix-like DNA-binding domain superfamily/Winged helix DNA-binding domain"/>
    <property type="match status" value="1"/>
</dbReference>
<evidence type="ECO:0000313" key="6">
    <source>
        <dbReference type="Proteomes" id="UP000286287"/>
    </source>
</evidence>
<dbReference type="PRINTS" id="PR00778">
    <property type="entry name" value="HTHARSR"/>
</dbReference>